<evidence type="ECO:0000313" key="9">
    <source>
        <dbReference type="Proteomes" id="UP000002710"/>
    </source>
</evidence>
<dbReference type="RefSeq" id="WP_011368785.1">
    <property type="nucleotide sequence ID" value="NC_007519.1"/>
</dbReference>
<protein>
    <recommendedName>
        <fullName evidence="7">EamA domain-containing protein</fullName>
    </recommendedName>
</protein>
<evidence type="ECO:0000259" key="7">
    <source>
        <dbReference type="Pfam" id="PF00892"/>
    </source>
</evidence>
<dbReference type="InterPro" id="IPR037185">
    <property type="entry name" value="EmrE-like"/>
</dbReference>
<comment type="subcellular location">
    <subcellularLocation>
        <location evidence="1">Membrane</location>
        <topology evidence="1">Multi-pass membrane protein</topology>
    </subcellularLocation>
</comment>
<feature type="transmembrane region" description="Helical" evidence="6">
    <location>
        <begin position="73"/>
        <end position="90"/>
    </location>
</feature>
<keyword evidence="5 6" id="KW-0472">Membrane</keyword>
<feature type="transmembrane region" description="Helical" evidence="6">
    <location>
        <begin position="230"/>
        <end position="251"/>
    </location>
</feature>
<reference evidence="8 9" key="1">
    <citation type="journal article" date="2011" name="J. Bacteriol.">
        <title>Complete genome sequence and updated annotation of Desulfovibrio alaskensis G20.</title>
        <authorList>
            <person name="Hauser L.J."/>
            <person name="Land M.L."/>
            <person name="Brown S.D."/>
            <person name="Larimer F."/>
            <person name="Keller K.L."/>
            <person name="Rapp-Giles B.J."/>
            <person name="Price M.N."/>
            <person name="Lin M."/>
            <person name="Bruce D.C."/>
            <person name="Detter J.C."/>
            <person name="Tapia R."/>
            <person name="Han C.S."/>
            <person name="Goodwin L.A."/>
            <person name="Cheng J.F."/>
            <person name="Pitluck S."/>
            <person name="Copeland A."/>
            <person name="Lucas S."/>
            <person name="Nolan M."/>
            <person name="Lapidus A.L."/>
            <person name="Palumbo A.V."/>
            <person name="Wall J.D."/>
        </authorList>
    </citation>
    <scope>NUCLEOTIDE SEQUENCE [LARGE SCALE GENOMIC DNA]</scope>
    <source>
        <strain evidence="9">ATCC BAA 1058 / DSM 17464 / G20</strain>
    </source>
</reference>
<feature type="domain" description="EamA" evidence="7">
    <location>
        <begin position="160"/>
        <end position="303"/>
    </location>
</feature>
<evidence type="ECO:0000256" key="4">
    <source>
        <dbReference type="ARBA" id="ARBA00022989"/>
    </source>
</evidence>
<dbReference type="eggNOG" id="COG0697">
    <property type="taxonomic scope" value="Bacteria"/>
</dbReference>
<evidence type="ECO:0000256" key="2">
    <source>
        <dbReference type="ARBA" id="ARBA00007362"/>
    </source>
</evidence>
<dbReference type="PANTHER" id="PTHR32322:SF2">
    <property type="entry name" value="EAMA DOMAIN-CONTAINING PROTEIN"/>
    <property type="match status" value="1"/>
</dbReference>
<dbReference type="AlphaFoldDB" id="Q30WY3"/>
<dbReference type="KEGG" id="dde:Dde_3019"/>
<gene>
    <name evidence="8" type="ordered locus">Dde_3019</name>
</gene>
<evidence type="ECO:0000313" key="8">
    <source>
        <dbReference type="EMBL" id="ABB39813.1"/>
    </source>
</evidence>
<dbReference type="HOGENOM" id="CLU_033863_4_1_7"/>
<name>Q30WY3_OLEA2</name>
<organism evidence="8 9">
    <name type="scientific">Oleidesulfovibrio alaskensis (strain ATCC BAA-1058 / DSM 17464 / G20)</name>
    <name type="common">Desulfovibrio alaskensis</name>
    <dbReference type="NCBI Taxonomy" id="207559"/>
    <lineage>
        <taxon>Bacteria</taxon>
        <taxon>Pseudomonadati</taxon>
        <taxon>Thermodesulfobacteriota</taxon>
        <taxon>Desulfovibrionia</taxon>
        <taxon>Desulfovibrionales</taxon>
        <taxon>Desulfovibrionaceae</taxon>
        <taxon>Oleidesulfovibrio</taxon>
    </lineage>
</organism>
<proteinExistence type="inferred from homology"/>
<keyword evidence="4 6" id="KW-1133">Transmembrane helix</keyword>
<feature type="domain" description="EamA" evidence="7">
    <location>
        <begin position="12"/>
        <end position="146"/>
    </location>
</feature>
<feature type="transmembrane region" description="Helical" evidence="6">
    <location>
        <begin position="159"/>
        <end position="177"/>
    </location>
</feature>
<dbReference type="InterPro" id="IPR050638">
    <property type="entry name" value="AA-Vitamin_Transporters"/>
</dbReference>
<comment type="similarity">
    <text evidence="2">Belongs to the EamA transporter family.</text>
</comment>
<sequence>MPQSRSAAAAPFALFIAVTLWGSSFVATKIGLRQLEPLSIVWLRQLVATLAILPFWLPAWLRHRHAATVRRSDTGLLLLLAFFQPCLYFVCESYALQLTTASQAGVVSAMMPLMVAVVAGAMLGEQVTRRMWGGFALSVTGVVWLTLASAPEESAPSPMLGNMLELAAMACGVGYTIACRKLGSTFSPVIITGVQILAGFLFFLPGAFMLPAGFTSMAAQALTTPGSDAAISLFAVGYLGLFVTLGAFALYNFGVSALSASKASAWINLVPVVSIVLGHLVLGETFSPYQAGGALLVLGGLYLCQRTPAPPRHGIMQVQKPQRAGALEKE</sequence>
<accession>Q30WY3</accession>
<dbReference type="Proteomes" id="UP000002710">
    <property type="component" value="Chromosome"/>
</dbReference>
<dbReference type="Pfam" id="PF00892">
    <property type="entry name" value="EamA"/>
    <property type="match status" value="2"/>
</dbReference>
<feature type="transmembrane region" description="Helical" evidence="6">
    <location>
        <begin position="189"/>
        <end position="210"/>
    </location>
</feature>
<keyword evidence="9" id="KW-1185">Reference proteome</keyword>
<feature type="transmembrane region" description="Helical" evidence="6">
    <location>
        <begin position="131"/>
        <end position="147"/>
    </location>
</feature>
<feature type="transmembrane region" description="Helical" evidence="6">
    <location>
        <begin position="102"/>
        <end position="124"/>
    </location>
</feature>
<dbReference type="PANTHER" id="PTHR32322">
    <property type="entry name" value="INNER MEMBRANE TRANSPORTER"/>
    <property type="match status" value="1"/>
</dbReference>
<feature type="transmembrane region" description="Helical" evidence="6">
    <location>
        <begin position="42"/>
        <end position="61"/>
    </location>
</feature>
<evidence type="ECO:0000256" key="5">
    <source>
        <dbReference type="ARBA" id="ARBA00023136"/>
    </source>
</evidence>
<evidence type="ECO:0000256" key="3">
    <source>
        <dbReference type="ARBA" id="ARBA00022692"/>
    </source>
</evidence>
<dbReference type="GO" id="GO:0016020">
    <property type="term" value="C:membrane"/>
    <property type="evidence" value="ECO:0007669"/>
    <property type="project" value="UniProtKB-SubCell"/>
</dbReference>
<dbReference type="Gene3D" id="1.10.3730.20">
    <property type="match status" value="1"/>
</dbReference>
<dbReference type="InterPro" id="IPR000620">
    <property type="entry name" value="EamA_dom"/>
</dbReference>
<evidence type="ECO:0000256" key="6">
    <source>
        <dbReference type="SAM" id="Phobius"/>
    </source>
</evidence>
<dbReference type="SUPFAM" id="SSF103481">
    <property type="entry name" value="Multidrug resistance efflux transporter EmrE"/>
    <property type="match status" value="2"/>
</dbReference>
<dbReference type="STRING" id="207559.Dde_3019"/>
<keyword evidence="3 6" id="KW-0812">Transmembrane</keyword>
<feature type="transmembrane region" description="Helical" evidence="6">
    <location>
        <begin position="263"/>
        <end position="282"/>
    </location>
</feature>
<dbReference type="EMBL" id="CP000112">
    <property type="protein sequence ID" value="ABB39813.1"/>
    <property type="molecule type" value="Genomic_DNA"/>
</dbReference>
<evidence type="ECO:0000256" key="1">
    <source>
        <dbReference type="ARBA" id="ARBA00004141"/>
    </source>
</evidence>